<feature type="compositionally biased region" description="Basic and acidic residues" evidence="1">
    <location>
        <begin position="7"/>
        <end position="16"/>
    </location>
</feature>
<feature type="compositionally biased region" description="Basic and acidic residues" evidence="1">
    <location>
        <begin position="169"/>
        <end position="188"/>
    </location>
</feature>
<proteinExistence type="predicted"/>
<feature type="compositionally biased region" description="Polar residues" evidence="1">
    <location>
        <begin position="862"/>
        <end position="872"/>
    </location>
</feature>
<feature type="region of interest" description="Disordered" evidence="1">
    <location>
        <begin position="1298"/>
        <end position="1318"/>
    </location>
</feature>
<feature type="compositionally biased region" description="Polar residues" evidence="1">
    <location>
        <begin position="889"/>
        <end position="900"/>
    </location>
</feature>
<dbReference type="Proteomes" id="UP001154078">
    <property type="component" value="Chromosome 4"/>
</dbReference>
<dbReference type="EMBL" id="OV121135">
    <property type="protein sequence ID" value="CAH0554561.1"/>
    <property type="molecule type" value="Genomic_DNA"/>
</dbReference>
<name>A0A9P0B077_BRAAE</name>
<organism evidence="2 3">
    <name type="scientific">Brassicogethes aeneus</name>
    <name type="common">Rape pollen beetle</name>
    <name type="synonym">Meligethes aeneus</name>
    <dbReference type="NCBI Taxonomy" id="1431903"/>
    <lineage>
        <taxon>Eukaryota</taxon>
        <taxon>Metazoa</taxon>
        <taxon>Ecdysozoa</taxon>
        <taxon>Arthropoda</taxon>
        <taxon>Hexapoda</taxon>
        <taxon>Insecta</taxon>
        <taxon>Pterygota</taxon>
        <taxon>Neoptera</taxon>
        <taxon>Endopterygota</taxon>
        <taxon>Coleoptera</taxon>
        <taxon>Polyphaga</taxon>
        <taxon>Cucujiformia</taxon>
        <taxon>Nitidulidae</taxon>
        <taxon>Meligethinae</taxon>
        <taxon>Brassicogethes</taxon>
    </lineage>
</organism>
<feature type="region of interest" description="Disordered" evidence="1">
    <location>
        <begin position="118"/>
        <end position="188"/>
    </location>
</feature>
<accession>A0A9P0B077</accession>
<keyword evidence="3" id="KW-1185">Reference proteome</keyword>
<dbReference type="OrthoDB" id="6769536at2759"/>
<feature type="region of interest" description="Disordered" evidence="1">
    <location>
        <begin position="887"/>
        <end position="987"/>
    </location>
</feature>
<feature type="compositionally biased region" description="Basic residues" evidence="1">
    <location>
        <begin position="416"/>
        <end position="430"/>
    </location>
</feature>
<evidence type="ECO:0000256" key="1">
    <source>
        <dbReference type="SAM" id="MobiDB-lite"/>
    </source>
</evidence>
<evidence type="ECO:0000313" key="2">
    <source>
        <dbReference type="EMBL" id="CAH0554561.1"/>
    </source>
</evidence>
<feature type="region of interest" description="Disordered" evidence="1">
    <location>
        <begin position="1"/>
        <end position="31"/>
    </location>
</feature>
<feature type="region of interest" description="Disordered" evidence="1">
    <location>
        <begin position="347"/>
        <end position="440"/>
    </location>
</feature>
<evidence type="ECO:0000313" key="3">
    <source>
        <dbReference type="Proteomes" id="UP001154078"/>
    </source>
</evidence>
<feature type="region of interest" description="Disordered" evidence="1">
    <location>
        <begin position="1761"/>
        <end position="1793"/>
    </location>
</feature>
<feature type="compositionally biased region" description="Basic and acidic residues" evidence="1">
    <location>
        <begin position="119"/>
        <end position="142"/>
    </location>
</feature>
<feature type="compositionally biased region" description="Basic and acidic residues" evidence="1">
    <location>
        <begin position="387"/>
        <end position="415"/>
    </location>
</feature>
<feature type="compositionally biased region" description="Basic and acidic residues" evidence="1">
    <location>
        <begin position="914"/>
        <end position="934"/>
    </location>
</feature>
<feature type="region of interest" description="Disordered" evidence="1">
    <location>
        <begin position="45"/>
        <end position="99"/>
    </location>
</feature>
<reference evidence="2" key="1">
    <citation type="submission" date="2021-12" db="EMBL/GenBank/DDBJ databases">
        <authorList>
            <person name="King R."/>
        </authorList>
    </citation>
    <scope>NUCLEOTIDE SEQUENCE</scope>
</reference>
<feature type="region of interest" description="Disordered" evidence="1">
    <location>
        <begin position="824"/>
        <end position="874"/>
    </location>
</feature>
<gene>
    <name evidence="2" type="ORF">MELIAE_LOCUS6116</name>
</gene>
<feature type="compositionally biased region" description="Basic residues" evidence="1">
    <location>
        <begin position="376"/>
        <end position="386"/>
    </location>
</feature>
<sequence>MHKKSRKQDLFRDGTKSNKSGELPNKLPTTVIDEPIYDFQKEMEKMERSKKNIQNEKEKHKREKSFLEKGLLKLNRNEEERPLSKDRIKNEKNSIEKSYRRPHLMSLDLEDRKKHRKIEKNEINHIKKEPVKPTNDETLTKKEQRKQKSKYTRTFSLSPEMKEKSKRKMEKEDLLKKSELPEDTDKRMLKPKRYKIPIESNNYELVNKNTEDRKQVKKVSKQRRERHHNNIEVNSPHRFKIQSVNPEVKGSVSEDFQIKKVILEHKNERKTRRVKKELNEEISNNLTNKEMEVLQLMDIRDNFSECESTNLLIEHAEKKSKKQKTELDIKSMLITKMQKKLDFFLNKNQTKSEAPSKEPTEIIKNSSEASDLDLHKKLKSSKTKKQNIKENVPKHKERVKLKLDKNIDTDSEKSKPSRTKIQKRRKKHRRQKEDKHLKESREVVFTPPDPVQMFYFTIPKSNTKDEEKEKSGIECNKLDKAEKLLVPEGEVEKHKKKKKHVQIDVPSCVKEDPNPLLTCPDVFHHNLDLKDPRSIHLVRRIQRQRKKRMERTHLITPILSQEKKTCKENDVDEVKKSMNCLTEGNITKDTIQPSTSPTPKISKFKTNVECRNVSIMAFPPTLVSKKSLRDHTQEWDPIEKKMESALFKNYYEYRDTSGQVKSDRIVVASDSNRIQVDFSDPLDICDIESSSNKHLYEDEIKVVVNNSSPLDLASEAKINTIFQELVGELLTKDSSCKTNIKDIKRQVTTNTKDKKVYKYELTTYREYEPHDDFTINYFSNTKFVEGSYSGTDNEKVINVINQSKSRSLSPKINKHTNAIVPPKTVFRTKSPKCSTKNQPKICHENVTNKKTTKPPPPPTCLRNENPSLNNMLKRSKSDVDILEKKEETSNLLHSKSSGSLKQDEKQSSQSSANDSEKKAEKSKAAPDLKPEKNRNVSNSSRKSEKSPAVKNQKPKVDSKVVQKNKPTLNRSKSELNPREANKAKDESQINSLIELDKFHKAKPNARNRSLAGSLDRSLEKNASRMNSSMFLTKQYTGTKMSAFQKRKCYDESIRRRLRKNPSKKSEPVPQQIFEVRFVTVMGNDTQGTNATTGNVIVNKVVPVTDGSNCNFVICCPNIVPNEKEKVKNSVQTEVNLNNGQKEKPKHTEVNVSNSQKEKPKNSVQTEINLTNWQKEKDPSPLKACTEVVLVKDKKCVEMKSTGTDPSPFLFRPKATAKKFKPRPTGIPSGKRQQKIAYSREAKFLQTDEKTLQSISVNTSPVTAESEKVQTVQQEHSVITTNTNPIPHVNTSTSPLCLTDSKDSETQPSVSEIPVGKTADTENEEIIKKFMQVLSQNKGSTSELEESISDKDKRDEVKSVIEYLCQAHYSKSQSEHVTPPVKKRKIFDETTEGSFTSIASSSVNKNEPKQIFANSKDSKITKKNSKGLPFSKEEFLNLMRSDLPITLFGTQVSCPILNSPTSSFEFLYENSEESGNSTDVEKTIRVTTLDVLPLSSQNVLPHDVLEKYFENTLNNEVFRSPLSEESGYASSKKCNSVTNFFKKSSILALFKPASSEKSKESNDKLVVNNLKEESFNKMRMECQMYARKVMENKSSETVISYEEIPLGVLLGKSSQECRPNANVYTIGFDNNTSFVDTVPSKTRIRFLTKKKNIPKIQRNTKNIKAKVSKVEKPVIIKCSSPSLLPLENITTQTSPCSLLPTTEQTTTPVKSEESNYPTSNSSMLSVCRIFRNESDNFDILSENSQKENIDILDIITEVSNEKSMHSSSENSALSVKKLPSNASHDKTEHVSSKNIRDLASSEVTINKIEHVSLEIIKNSASNEVSSKQSEPLSLEDSTLSVKNSEQLIEVTDIDQESSLQCIKVGYSFGSIIDKEVIENFVSKTDHSKDQLQRQKSSLTDQVYSGCFSNQNLTELCVMNTVRSQICNTFFENMFKIYEKEIEIREQLYVDGKFFEDLKSLAMRTDEMMGRQKLKTKSSVFGKLFKRKSKDEKSLHSADSSLSVDDKCKSLDAIKNDSQDVKLMCEANNGHVKTMARDAKRRFSSLVQAVSAQKDMNHELKFLRFLKILERVEQGDFSVIRKDGSKLTEVIKEEIKGTFLYGFQLAFLESKKSGRQLSDQDLNQLKLLVIKYSYGLLFDAQFIATYIGKGVITSESQLKDAVRYLLNTEKNKTIDTIDFEKTCLMKL</sequence>
<feature type="compositionally biased region" description="Basic and acidic residues" evidence="1">
    <location>
        <begin position="431"/>
        <end position="440"/>
    </location>
</feature>
<feature type="compositionally biased region" description="Basic and acidic residues" evidence="1">
    <location>
        <begin position="971"/>
        <end position="987"/>
    </location>
</feature>
<feature type="region of interest" description="Disordered" evidence="1">
    <location>
        <begin position="1136"/>
        <end position="1165"/>
    </location>
</feature>
<protein>
    <submittedName>
        <fullName evidence="2">Uncharacterized protein</fullName>
    </submittedName>
</protein>
<feature type="region of interest" description="Disordered" evidence="1">
    <location>
        <begin position="1694"/>
        <end position="1717"/>
    </location>
</feature>
<feature type="compositionally biased region" description="Basic and acidic residues" evidence="1">
    <location>
        <begin position="1782"/>
        <end position="1793"/>
    </location>
</feature>